<name>A0A0A0BZR9_9CELL</name>
<reference evidence="1 2" key="1">
    <citation type="submission" date="2013-08" db="EMBL/GenBank/DDBJ databases">
        <title>Genome sequencing of Cellulomonas bogoriensis 69B4.</title>
        <authorList>
            <person name="Chen F."/>
            <person name="Li Y."/>
            <person name="Wang G."/>
        </authorList>
    </citation>
    <scope>NUCLEOTIDE SEQUENCE [LARGE SCALE GENOMIC DNA]</scope>
    <source>
        <strain evidence="1 2">69B4</strain>
    </source>
</reference>
<organism evidence="1 2">
    <name type="scientific">Cellulomonas bogoriensis 69B4 = DSM 16987</name>
    <dbReference type="NCBI Taxonomy" id="1386082"/>
    <lineage>
        <taxon>Bacteria</taxon>
        <taxon>Bacillati</taxon>
        <taxon>Actinomycetota</taxon>
        <taxon>Actinomycetes</taxon>
        <taxon>Micrococcales</taxon>
        <taxon>Cellulomonadaceae</taxon>
        <taxon>Cellulomonas</taxon>
    </lineage>
</organism>
<keyword evidence="2" id="KW-1185">Reference proteome</keyword>
<dbReference type="RefSeq" id="WP_052105213.1">
    <property type="nucleotide sequence ID" value="NZ_AXCZ01000060.1"/>
</dbReference>
<accession>A0A0A0BZR9</accession>
<sequence>MSPTDQLHRRRAERLRERWRERTVECAWLRRTDWYHPAVDALTEAVSVGGAAAPAAYRLGEVRGTAGVGVGETIDDVAVLFDVLGGEPGLEVLRSLCEGWSAAAADTLAVSSTCLEPESGLPTVEYLAVRLAETYGQVREQAVGTHCLVVVDVATVDLAPWRRMARAAAMGQALTAALDPGHPMAALGGGAFTALAPRDDRLPGTVGRIRDQVTLNAAQLQVTDLVRQPPRIWVEQLPPTHGQAVELLRDLAR</sequence>
<evidence type="ECO:0000313" key="1">
    <source>
        <dbReference type="EMBL" id="KGM13177.1"/>
    </source>
</evidence>
<protein>
    <recommendedName>
        <fullName evidence="3">GGDEF domain-containing protein</fullName>
    </recommendedName>
</protein>
<dbReference type="Proteomes" id="UP000054314">
    <property type="component" value="Unassembled WGS sequence"/>
</dbReference>
<evidence type="ECO:0000313" key="2">
    <source>
        <dbReference type="Proteomes" id="UP000054314"/>
    </source>
</evidence>
<dbReference type="AlphaFoldDB" id="A0A0A0BZR9"/>
<dbReference type="EMBL" id="AXCZ01000060">
    <property type="protein sequence ID" value="KGM13177.1"/>
    <property type="molecule type" value="Genomic_DNA"/>
</dbReference>
<gene>
    <name evidence="1" type="ORF">N869_11885</name>
</gene>
<proteinExistence type="predicted"/>
<dbReference type="OrthoDB" id="4936366at2"/>
<evidence type="ECO:0008006" key="3">
    <source>
        <dbReference type="Google" id="ProtNLM"/>
    </source>
</evidence>
<comment type="caution">
    <text evidence="1">The sequence shown here is derived from an EMBL/GenBank/DDBJ whole genome shotgun (WGS) entry which is preliminary data.</text>
</comment>